<feature type="site" description="Histone H3K4me3 binding" evidence="8">
    <location>
        <position position="641"/>
    </location>
</feature>
<dbReference type="InterPro" id="IPR019787">
    <property type="entry name" value="Znf_PHD-finger"/>
</dbReference>
<feature type="compositionally biased region" description="Basic and acidic residues" evidence="12">
    <location>
        <begin position="285"/>
        <end position="294"/>
    </location>
</feature>
<dbReference type="PROSITE" id="PS01359">
    <property type="entry name" value="ZF_PHD_1"/>
    <property type="match status" value="1"/>
</dbReference>
<evidence type="ECO:0000259" key="13">
    <source>
        <dbReference type="PROSITE" id="PS50016"/>
    </source>
</evidence>
<feature type="region of interest" description="Disordered" evidence="12">
    <location>
        <begin position="1"/>
        <end position="59"/>
    </location>
</feature>
<feature type="compositionally biased region" description="Polar residues" evidence="12">
    <location>
        <begin position="334"/>
        <end position="359"/>
    </location>
</feature>
<evidence type="ECO:0000256" key="11">
    <source>
        <dbReference type="RuleBase" id="RU361213"/>
    </source>
</evidence>
<keyword evidence="6 11" id="KW-0156">Chromatin regulator</keyword>
<dbReference type="SMART" id="SM00249">
    <property type="entry name" value="PHD"/>
    <property type="match status" value="1"/>
</dbReference>
<feature type="compositionally biased region" description="Polar residues" evidence="12">
    <location>
        <begin position="15"/>
        <end position="46"/>
    </location>
</feature>
<keyword evidence="5 9" id="KW-0862">Zinc</keyword>
<dbReference type="InterPro" id="IPR019786">
    <property type="entry name" value="Zinc_finger_PHD-type_CS"/>
</dbReference>
<evidence type="ECO:0000256" key="6">
    <source>
        <dbReference type="ARBA" id="ARBA00022853"/>
    </source>
</evidence>
<evidence type="ECO:0000256" key="12">
    <source>
        <dbReference type="SAM" id="MobiDB-lite"/>
    </source>
</evidence>
<dbReference type="PROSITE" id="PS50016">
    <property type="entry name" value="ZF_PHD_2"/>
    <property type="match status" value="1"/>
</dbReference>
<reference evidence="14 15" key="1">
    <citation type="submission" date="2015-03" db="EMBL/GenBank/DDBJ databases">
        <authorList>
            <person name="Radwan O."/>
            <person name="Al-Naeli F.A."/>
            <person name="Rendon G.A."/>
            <person name="Fields C."/>
        </authorList>
    </citation>
    <scope>NUCLEOTIDE SEQUENCE [LARGE SCALE GENOMIC DNA]</scope>
    <source>
        <strain evidence="14">CR-DP1</strain>
    </source>
</reference>
<dbReference type="Pfam" id="PF12998">
    <property type="entry name" value="ING"/>
    <property type="match status" value="1"/>
</dbReference>
<comment type="similarity">
    <text evidence="2 11">Belongs to the ING family.</text>
</comment>
<keyword evidence="3 9" id="KW-0479">Metal-binding</keyword>
<feature type="binding site" evidence="9">
    <location>
        <position position="651"/>
    </location>
    <ligand>
        <name>Zn(2+)</name>
        <dbReference type="ChEBI" id="CHEBI:29105"/>
        <label>1</label>
    </ligand>
</feature>
<feature type="binding site" evidence="9">
    <location>
        <position position="654"/>
    </location>
    <ligand>
        <name>Zn(2+)</name>
        <dbReference type="ChEBI" id="CHEBI:29105"/>
        <label>1</label>
    </ligand>
</feature>
<feature type="compositionally biased region" description="Low complexity" evidence="12">
    <location>
        <begin position="307"/>
        <end position="325"/>
    </location>
</feature>
<feature type="site" description="Histone H3K4me3 binding" evidence="8">
    <location>
        <position position="649"/>
    </location>
</feature>
<evidence type="ECO:0000256" key="9">
    <source>
        <dbReference type="PIRSR" id="PIRSR628651-51"/>
    </source>
</evidence>
<name>A0A0F4ZER2_9PEZI</name>
<evidence type="ECO:0000256" key="3">
    <source>
        <dbReference type="ARBA" id="ARBA00022723"/>
    </source>
</evidence>
<evidence type="ECO:0000256" key="10">
    <source>
        <dbReference type="PROSITE-ProRule" id="PRU00146"/>
    </source>
</evidence>
<dbReference type="InterPro" id="IPR024610">
    <property type="entry name" value="ING_N_histone-binding"/>
</dbReference>
<dbReference type="InterPro" id="IPR028651">
    <property type="entry name" value="ING_fam"/>
</dbReference>
<gene>
    <name evidence="14" type="ORF">TD95_002787</name>
</gene>
<comment type="subunit">
    <text evidence="11">Component of an histone acetyltransferase complex. Interacts with H3K4me3 and to a lesser extent with H3K4me2.</text>
</comment>
<accession>A0A0F4ZER2</accession>
<feature type="region of interest" description="Disordered" evidence="12">
    <location>
        <begin position="267"/>
        <end position="455"/>
    </location>
</feature>
<proteinExistence type="inferred from homology"/>
<dbReference type="InterPro" id="IPR011011">
    <property type="entry name" value="Znf_FYVE_PHD"/>
</dbReference>
<feature type="binding site" evidence="9">
    <location>
        <position position="645"/>
    </location>
    <ligand>
        <name>Zn(2+)</name>
        <dbReference type="ChEBI" id="CHEBI:29105"/>
        <label>2</label>
    </ligand>
</feature>
<dbReference type="GO" id="GO:0070210">
    <property type="term" value="C:Rpd3L-Expanded complex"/>
    <property type="evidence" value="ECO:0007669"/>
    <property type="project" value="TreeGrafter"/>
</dbReference>
<dbReference type="EMBL" id="LAEV01000992">
    <property type="protein sequence ID" value="KKA29094.1"/>
    <property type="molecule type" value="Genomic_DNA"/>
</dbReference>
<keyword evidence="15" id="KW-1185">Reference proteome</keyword>
<comment type="function">
    <text evidence="11">Component of an histone acetyltransferase complex.</text>
</comment>
<dbReference type="SUPFAM" id="SSF57903">
    <property type="entry name" value="FYVE/PHD zinc finger"/>
    <property type="match status" value="1"/>
</dbReference>
<dbReference type="GO" id="GO:0006325">
    <property type="term" value="P:chromatin organization"/>
    <property type="evidence" value="ECO:0007669"/>
    <property type="project" value="UniProtKB-KW"/>
</dbReference>
<keyword evidence="7 11" id="KW-0539">Nucleus</keyword>
<evidence type="ECO:0000256" key="7">
    <source>
        <dbReference type="ARBA" id="ARBA00023242"/>
    </source>
</evidence>
<feature type="binding site" evidence="9">
    <location>
        <position position="672"/>
    </location>
    <ligand>
        <name>Zn(2+)</name>
        <dbReference type="ChEBI" id="CHEBI:29105"/>
        <label>2</label>
    </ligand>
</feature>
<dbReference type="PANTHER" id="PTHR10333:SF42">
    <property type="entry name" value="INHIBITOR OF GROWTH PROTEIN 5"/>
    <property type="match status" value="1"/>
</dbReference>
<dbReference type="OrthoDB" id="4173905at2759"/>
<evidence type="ECO:0000256" key="1">
    <source>
        <dbReference type="ARBA" id="ARBA00004123"/>
    </source>
</evidence>
<evidence type="ECO:0000256" key="8">
    <source>
        <dbReference type="PIRSR" id="PIRSR628651-50"/>
    </source>
</evidence>
<feature type="binding site" evidence="9">
    <location>
        <position position="627"/>
    </location>
    <ligand>
        <name>Zn(2+)</name>
        <dbReference type="ChEBI" id="CHEBI:29105"/>
        <label>1</label>
    </ligand>
</feature>
<feature type="domain" description="PHD-type" evidence="13">
    <location>
        <begin position="624"/>
        <end position="675"/>
    </location>
</feature>
<feature type="site" description="Histone H3K4me3 binding" evidence="8">
    <location>
        <position position="626"/>
    </location>
</feature>
<dbReference type="CDD" id="cd15505">
    <property type="entry name" value="PHD_ING"/>
    <property type="match status" value="1"/>
</dbReference>
<dbReference type="Gene3D" id="6.10.140.1740">
    <property type="match status" value="1"/>
</dbReference>
<feature type="region of interest" description="Disordered" evidence="12">
    <location>
        <begin position="469"/>
        <end position="619"/>
    </location>
</feature>
<dbReference type="GO" id="GO:0033698">
    <property type="term" value="C:Rpd3L complex"/>
    <property type="evidence" value="ECO:0007669"/>
    <property type="project" value="TreeGrafter"/>
</dbReference>
<evidence type="ECO:0000256" key="5">
    <source>
        <dbReference type="ARBA" id="ARBA00022833"/>
    </source>
</evidence>
<evidence type="ECO:0000256" key="4">
    <source>
        <dbReference type="ARBA" id="ARBA00022771"/>
    </source>
</evidence>
<feature type="site" description="Histone H3K4me3 binding" evidence="8">
    <location>
        <position position="637"/>
    </location>
</feature>
<protein>
    <recommendedName>
        <fullName evidence="11">Chromatin modification-related protein</fullName>
    </recommendedName>
</protein>
<dbReference type="InterPro" id="IPR013083">
    <property type="entry name" value="Znf_RING/FYVE/PHD"/>
</dbReference>
<dbReference type="SMART" id="SM01408">
    <property type="entry name" value="ING"/>
    <property type="match status" value="1"/>
</dbReference>
<dbReference type="Pfam" id="PF00628">
    <property type="entry name" value="PHD"/>
    <property type="match status" value="1"/>
</dbReference>
<comment type="caution">
    <text evidence="14">The sequence shown here is derived from an EMBL/GenBank/DDBJ whole genome shotgun (WGS) entry which is preliminary data.</text>
</comment>
<feature type="compositionally biased region" description="Acidic residues" evidence="12">
    <location>
        <begin position="598"/>
        <end position="619"/>
    </location>
</feature>
<sequence length="685" mass="73378">MRAKSVAMTPEPTVPTASGPSTAALVSSSQNRRSQPVRQTRMNPRSQRGAGRDGEAGSSDQQIDIFPAVTHFSDALSALPKELVRHFTLLKEVDAKIYAPEETLFKLTDECFNAPMPQCKPLPKDLPERLQGVIAGGEALKNLEPTPVPNTLGGAPGDEGYNSAVFDQQNLARRRLFANTANHIKEMLVALEEKNHVISTANDALQKQLSRMDNVWPYLETEFCDEAKWGNIKHWAYPENRTKDGRRRDHISAAALIAAEEAAARSDARKQAVQAKKEKKQQQQHQEEQDESRKGKSRRVLDTNGNSSSTVGLGISSSHNSNGTSSKRRKTEKSTTANGTSAGEKSSSAAQINSKQSKPPGSPAVGTIDGSRKRKTASSSVAQPKKSRNGVAASASTTSSPVLGTIPDAKAGSRLNSPQPTSAPRPPAPRSRQNSTTSMMENGKSRRPSVSGKANGIAPLTLEMGFVPPISTAPRSATDLQNGRDGHGVFKPETIPEVEMSDAAPMQTAGSPRKREASAVRNDDGRNGNSTVTPVVPPTIPVATTKSGRVSKPSTPALATFQEAASARGRTSRSGDNGKETKRSKKGSTPLLQAQAVTEEDEEEDDEDAMPSVAEDEAEDANEPTYCVCNGVSYGAMVACDADGCAGEWFHLECVGLKVPPKPNVKWYCNDCKEKMKAGHKKTAR</sequence>
<feature type="binding site" evidence="9">
    <location>
        <position position="640"/>
    </location>
    <ligand>
        <name>Zn(2+)</name>
        <dbReference type="ChEBI" id="CHEBI:29105"/>
        <label>2</label>
    </ligand>
</feature>
<keyword evidence="4 10" id="KW-0863">Zinc-finger</keyword>
<dbReference type="InterPro" id="IPR001965">
    <property type="entry name" value="Znf_PHD"/>
</dbReference>
<dbReference type="Gene3D" id="3.30.40.10">
    <property type="entry name" value="Zinc/RING finger domain, C3HC4 (zinc finger)"/>
    <property type="match status" value="1"/>
</dbReference>
<feature type="binding site" evidence="9">
    <location>
        <position position="629"/>
    </location>
    <ligand>
        <name>Zn(2+)</name>
        <dbReference type="ChEBI" id="CHEBI:29105"/>
        <label>1</label>
    </ligand>
</feature>
<evidence type="ECO:0000313" key="14">
    <source>
        <dbReference type="EMBL" id="KKA29094.1"/>
    </source>
</evidence>
<evidence type="ECO:0000256" key="2">
    <source>
        <dbReference type="ARBA" id="ARBA00010210"/>
    </source>
</evidence>
<dbReference type="Proteomes" id="UP000033483">
    <property type="component" value="Unassembled WGS sequence"/>
</dbReference>
<comment type="domain">
    <text evidence="11">The PHD-type zinc finger mediates the binding to H3K4me3.</text>
</comment>
<feature type="binding site" evidence="9">
    <location>
        <position position="669"/>
    </location>
    <ligand>
        <name>Zn(2+)</name>
        <dbReference type="ChEBI" id="CHEBI:29105"/>
        <label>2</label>
    </ligand>
</feature>
<feature type="compositionally biased region" description="Basic and acidic residues" evidence="12">
    <location>
        <begin position="513"/>
        <end position="526"/>
    </location>
</feature>
<dbReference type="GO" id="GO:0008270">
    <property type="term" value="F:zinc ion binding"/>
    <property type="evidence" value="ECO:0007669"/>
    <property type="project" value="UniProtKB-KW"/>
</dbReference>
<dbReference type="GO" id="GO:0006355">
    <property type="term" value="P:regulation of DNA-templated transcription"/>
    <property type="evidence" value="ECO:0007669"/>
    <property type="project" value="TreeGrafter"/>
</dbReference>
<comment type="subcellular location">
    <subcellularLocation>
        <location evidence="1 11">Nucleus</location>
    </subcellularLocation>
</comment>
<dbReference type="AlphaFoldDB" id="A0A0F4ZER2"/>
<evidence type="ECO:0000313" key="15">
    <source>
        <dbReference type="Proteomes" id="UP000033483"/>
    </source>
</evidence>
<organism evidence="14 15">
    <name type="scientific">Thielaviopsis punctulata</name>
    <dbReference type="NCBI Taxonomy" id="72032"/>
    <lineage>
        <taxon>Eukaryota</taxon>
        <taxon>Fungi</taxon>
        <taxon>Dikarya</taxon>
        <taxon>Ascomycota</taxon>
        <taxon>Pezizomycotina</taxon>
        <taxon>Sordariomycetes</taxon>
        <taxon>Hypocreomycetidae</taxon>
        <taxon>Microascales</taxon>
        <taxon>Ceratocystidaceae</taxon>
        <taxon>Thielaviopsis</taxon>
    </lineage>
</organism>
<dbReference type="PANTHER" id="PTHR10333">
    <property type="entry name" value="INHIBITOR OF GROWTH PROTEIN"/>
    <property type="match status" value="1"/>
</dbReference>